<name>A0A0A9E0C6_ARUDO</name>
<protein>
    <submittedName>
        <fullName evidence="2">Uncharacterized protein</fullName>
    </submittedName>
</protein>
<accession>A0A0A9E0C6</accession>
<proteinExistence type="predicted"/>
<feature type="compositionally biased region" description="Gly residues" evidence="1">
    <location>
        <begin position="63"/>
        <end position="73"/>
    </location>
</feature>
<evidence type="ECO:0000313" key="2">
    <source>
        <dbReference type="EMBL" id="JAD93486.1"/>
    </source>
</evidence>
<evidence type="ECO:0000256" key="1">
    <source>
        <dbReference type="SAM" id="MobiDB-lite"/>
    </source>
</evidence>
<dbReference type="EMBL" id="GBRH01204409">
    <property type="protein sequence ID" value="JAD93486.1"/>
    <property type="molecule type" value="Transcribed_RNA"/>
</dbReference>
<sequence length="159" mass="16387">MSLHHCCATATPAMAATTGSARLSSAPPFRLLGSGSGSGSGQGQLRLPPAACRRRLPLRCAASGGGRGDGGGPDPTLEEQRRRRAELAARIASGEFTVQGPGWVAPLVGRLSKLGPPGELAAALLTRLAGAGALRRGRRFRRLWVARRGHRAGLLPSAV</sequence>
<reference evidence="2" key="2">
    <citation type="journal article" date="2015" name="Data Brief">
        <title>Shoot transcriptome of the giant reed, Arundo donax.</title>
        <authorList>
            <person name="Barrero R.A."/>
            <person name="Guerrero F.D."/>
            <person name="Moolhuijzen P."/>
            <person name="Goolsby J.A."/>
            <person name="Tidwell J."/>
            <person name="Bellgard S.E."/>
            <person name="Bellgard M.I."/>
        </authorList>
    </citation>
    <scope>NUCLEOTIDE SEQUENCE</scope>
    <source>
        <tissue evidence="2">Shoot tissue taken approximately 20 cm above the soil surface</tissue>
    </source>
</reference>
<reference evidence="2" key="1">
    <citation type="submission" date="2014-09" db="EMBL/GenBank/DDBJ databases">
        <authorList>
            <person name="Magalhaes I.L.F."/>
            <person name="Oliveira U."/>
            <person name="Santos F.R."/>
            <person name="Vidigal T.H.D.A."/>
            <person name="Brescovit A.D."/>
            <person name="Santos A.J."/>
        </authorList>
    </citation>
    <scope>NUCLEOTIDE SEQUENCE</scope>
    <source>
        <tissue evidence="2">Shoot tissue taken approximately 20 cm above the soil surface</tissue>
    </source>
</reference>
<dbReference type="AlphaFoldDB" id="A0A0A9E0C6"/>
<organism evidence="2">
    <name type="scientific">Arundo donax</name>
    <name type="common">Giant reed</name>
    <name type="synonym">Donax arundinaceus</name>
    <dbReference type="NCBI Taxonomy" id="35708"/>
    <lineage>
        <taxon>Eukaryota</taxon>
        <taxon>Viridiplantae</taxon>
        <taxon>Streptophyta</taxon>
        <taxon>Embryophyta</taxon>
        <taxon>Tracheophyta</taxon>
        <taxon>Spermatophyta</taxon>
        <taxon>Magnoliopsida</taxon>
        <taxon>Liliopsida</taxon>
        <taxon>Poales</taxon>
        <taxon>Poaceae</taxon>
        <taxon>PACMAD clade</taxon>
        <taxon>Arundinoideae</taxon>
        <taxon>Arundineae</taxon>
        <taxon>Arundo</taxon>
    </lineage>
</organism>
<feature type="region of interest" description="Disordered" evidence="1">
    <location>
        <begin position="62"/>
        <end position="81"/>
    </location>
</feature>